<comment type="subcellular location">
    <subcellularLocation>
        <location evidence="1 6">Cytoplasm</location>
    </subcellularLocation>
</comment>
<dbReference type="PROSITE" id="PS00963">
    <property type="entry name" value="RIBOSOMAL_S2_2"/>
    <property type="match status" value="1"/>
</dbReference>
<proteinExistence type="inferred from homology"/>
<dbReference type="Pfam" id="PF00318">
    <property type="entry name" value="Ribosomal_S2"/>
    <property type="match status" value="2"/>
</dbReference>
<dbReference type="PROSITE" id="PS00962">
    <property type="entry name" value="RIBOSOMAL_S2_1"/>
    <property type="match status" value="1"/>
</dbReference>
<dbReference type="CDD" id="cd01425">
    <property type="entry name" value="RPS2"/>
    <property type="match status" value="1"/>
</dbReference>
<feature type="compositionally biased region" description="Low complexity" evidence="8">
    <location>
        <begin position="270"/>
        <end position="293"/>
    </location>
</feature>
<dbReference type="GO" id="GO:0022627">
    <property type="term" value="C:cytosolic small ribosomal subunit"/>
    <property type="evidence" value="ECO:0007669"/>
    <property type="project" value="UniProtKB-UniRule"/>
</dbReference>
<evidence type="ECO:0000256" key="3">
    <source>
        <dbReference type="ARBA" id="ARBA00022490"/>
    </source>
</evidence>
<dbReference type="InterPro" id="IPR018130">
    <property type="entry name" value="Ribosomal_uS2_CS"/>
</dbReference>
<evidence type="ECO:0000256" key="4">
    <source>
        <dbReference type="ARBA" id="ARBA00022980"/>
    </source>
</evidence>
<name>A0A0L0FUJ3_9EUKA</name>
<evidence type="ECO:0000256" key="1">
    <source>
        <dbReference type="ARBA" id="ARBA00004496"/>
    </source>
</evidence>
<feature type="region of interest" description="Disordered" evidence="8">
    <location>
        <begin position="228"/>
        <end position="293"/>
    </location>
</feature>
<dbReference type="PRINTS" id="PR00395">
    <property type="entry name" value="RIBOSOMALS2"/>
</dbReference>
<dbReference type="FunFam" id="3.40.50.10490:FF:000012">
    <property type="entry name" value="40S ribosomal protein SA"/>
    <property type="match status" value="1"/>
</dbReference>
<evidence type="ECO:0000256" key="8">
    <source>
        <dbReference type="SAM" id="MobiDB-lite"/>
    </source>
</evidence>
<dbReference type="InterPro" id="IPR001865">
    <property type="entry name" value="Ribosomal_uS2"/>
</dbReference>
<sequence>MSGNSDILAPTEDDISKMLMAKVHIGTKNVDHQMQQYVYKRRSDGIFIFNLHKVWEKLMLAARVLVTIENPADVCVISGREFGQRAILKYAAHTGATPVAGRWTPGTFTNQITRAFKEPRILVVTDPRTDFQAIIESSYVNLPVIAFCDSDSPLRHVDIAIPCNNKSVNSIGLMWWFLAREVLRLRGTVSRQQPWEIMPDLYFYRSQEDQEKEDEEAVEAQLKANAFDSQPAFENQPPAEEIADDNADWASMSNAAAGQDWSASVPSATADPAAEWGAADAAPAAGEGWGAAQ</sequence>
<dbReference type="AlphaFoldDB" id="A0A0L0FUJ3"/>
<dbReference type="OrthoDB" id="414863at2759"/>
<accession>A0A0L0FUJ3</accession>
<keyword evidence="10" id="KW-1185">Reference proteome</keyword>
<comment type="function">
    <text evidence="6">Required for the assembly and/or stability of the 40S ribosomal subunit. Required for the processing of the 20S rRNA-precursor to mature 18S rRNA in a late step of the maturation of 40S ribosomal subunits.</text>
</comment>
<comment type="subunit">
    <text evidence="6">Component of the small ribosomal subunit. Mature ribosomes consist of a small (40S) and a large (60S) subunit. The 40S subunit contains about 33 different proteins and 1 molecule of RNA (18S). The 60S subunit contains about 49 different proteins and 3 molecules of RNA (25S, 5.8S and 5S). Interacts with ribosomal protein S21.</text>
</comment>
<evidence type="ECO:0000256" key="7">
    <source>
        <dbReference type="RuleBase" id="RU003631"/>
    </source>
</evidence>
<evidence type="ECO:0000256" key="5">
    <source>
        <dbReference type="ARBA" id="ARBA00023274"/>
    </source>
</evidence>
<dbReference type="InterPro" id="IPR005707">
    <property type="entry name" value="Ribosomal_uS2_euk/arc"/>
</dbReference>
<keyword evidence="3 6" id="KW-0963">Cytoplasm</keyword>
<keyword evidence="5 6" id="KW-0687">Ribonucleoprotein</keyword>
<reference evidence="9 10" key="1">
    <citation type="submission" date="2011-02" db="EMBL/GenBank/DDBJ databases">
        <title>The Genome Sequence of Sphaeroforma arctica JP610.</title>
        <authorList>
            <consortium name="The Broad Institute Genome Sequencing Platform"/>
            <person name="Russ C."/>
            <person name="Cuomo C."/>
            <person name="Young S.K."/>
            <person name="Zeng Q."/>
            <person name="Gargeya S."/>
            <person name="Alvarado L."/>
            <person name="Berlin A."/>
            <person name="Chapman S.B."/>
            <person name="Chen Z."/>
            <person name="Freedman E."/>
            <person name="Gellesch M."/>
            <person name="Goldberg J."/>
            <person name="Griggs A."/>
            <person name="Gujja S."/>
            <person name="Heilman E."/>
            <person name="Heiman D."/>
            <person name="Howarth C."/>
            <person name="Mehta T."/>
            <person name="Neiman D."/>
            <person name="Pearson M."/>
            <person name="Roberts A."/>
            <person name="Saif S."/>
            <person name="Shea T."/>
            <person name="Shenoy N."/>
            <person name="Sisk P."/>
            <person name="Stolte C."/>
            <person name="Sykes S."/>
            <person name="White J."/>
            <person name="Yandava C."/>
            <person name="Burger G."/>
            <person name="Gray M.W."/>
            <person name="Holland P.W.H."/>
            <person name="King N."/>
            <person name="Lang F.B.F."/>
            <person name="Roger A.J."/>
            <person name="Ruiz-Trillo I."/>
            <person name="Haas B."/>
            <person name="Nusbaum C."/>
            <person name="Birren B."/>
        </authorList>
    </citation>
    <scope>NUCLEOTIDE SEQUENCE [LARGE SCALE GENOMIC DNA]</scope>
    <source>
        <strain evidence="9 10">JP610</strain>
    </source>
</reference>
<protein>
    <recommendedName>
        <fullName evidence="6">Small ribosomal subunit protein uS2</fullName>
    </recommendedName>
</protein>
<evidence type="ECO:0000313" key="9">
    <source>
        <dbReference type="EMBL" id="KNC80502.1"/>
    </source>
</evidence>
<dbReference type="SUPFAM" id="SSF52313">
    <property type="entry name" value="Ribosomal protein S2"/>
    <property type="match status" value="1"/>
</dbReference>
<evidence type="ECO:0000256" key="2">
    <source>
        <dbReference type="ARBA" id="ARBA00006242"/>
    </source>
</evidence>
<dbReference type="InterPro" id="IPR023591">
    <property type="entry name" value="Ribosomal_uS2_flav_dom_sf"/>
</dbReference>
<gene>
    <name evidence="9" type="ORF">SARC_07144</name>
</gene>
<dbReference type="RefSeq" id="XP_014154404.1">
    <property type="nucleotide sequence ID" value="XM_014298929.1"/>
</dbReference>
<dbReference type="Gene3D" id="3.40.50.10490">
    <property type="entry name" value="Glucose-6-phosphate isomerase like protein, domain 1"/>
    <property type="match status" value="1"/>
</dbReference>
<dbReference type="GO" id="GO:0000028">
    <property type="term" value="P:ribosomal small subunit assembly"/>
    <property type="evidence" value="ECO:0007669"/>
    <property type="project" value="UniProtKB-UniRule"/>
</dbReference>
<dbReference type="HAMAP" id="MF_03015">
    <property type="entry name" value="Ribosomal_S2_euk"/>
    <property type="match status" value="1"/>
</dbReference>
<comment type="similarity">
    <text evidence="2 6 7">Belongs to the universal ribosomal protein uS2 family.</text>
</comment>
<organism evidence="9 10">
    <name type="scientific">Sphaeroforma arctica JP610</name>
    <dbReference type="NCBI Taxonomy" id="667725"/>
    <lineage>
        <taxon>Eukaryota</taxon>
        <taxon>Ichthyosporea</taxon>
        <taxon>Ichthyophonida</taxon>
        <taxon>Sphaeroforma</taxon>
    </lineage>
</organism>
<dbReference type="eggNOG" id="KOG0830">
    <property type="taxonomic scope" value="Eukaryota"/>
</dbReference>
<dbReference type="InterPro" id="IPR027498">
    <property type="entry name" value="Ribosomal_uS2_euk"/>
</dbReference>
<dbReference type="NCBIfam" id="TIGR01012">
    <property type="entry name" value="uS2_euk_arch"/>
    <property type="match status" value="1"/>
</dbReference>
<dbReference type="GO" id="GO:0006412">
    <property type="term" value="P:translation"/>
    <property type="evidence" value="ECO:0007669"/>
    <property type="project" value="UniProtKB-UniRule"/>
</dbReference>
<dbReference type="EMBL" id="KQ242142">
    <property type="protein sequence ID" value="KNC80502.1"/>
    <property type="molecule type" value="Genomic_DNA"/>
</dbReference>
<dbReference type="PANTHER" id="PTHR11489">
    <property type="entry name" value="40S RIBOSOMAL PROTEIN SA"/>
    <property type="match status" value="1"/>
</dbReference>
<feature type="compositionally biased region" description="Polar residues" evidence="8">
    <location>
        <begin position="251"/>
        <end position="267"/>
    </location>
</feature>
<evidence type="ECO:0000256" key="6">
    <source>
        <dbReference type="HAMAP-Rule" id="MF_03015"/>
    </source>
</evidence>
<dbReference type="GeneID" id="25907648"/>
<evidence type="ECO:0000313" key="10">
    <source>
        <dbReference type="Proteomes" id="UP000054560"/>
    </source>
</evidence>
<dbReference type="GO" id="GO:0003735">
    <property type="term" value="F:structural constituent of ribosome"/>
    <property type="evidence" value="ECO:0007669"/>
    <property type="project" value="UniProtKB-UniRule"/>
</dbReference>
<dbReference type="Proteomes" id="UP000054560">
    <property type="component" value="Unassembled WGS sequence"/>
</dbReference>
<keyword evidence="4 6" id="KW-0689">Ribosomal protein</keyword>
<dbReference type="STRING" id="667725.A0A0L0FUJ3"/>